<dbReference type="AlphaFoldDB" id="A0A9Q3YG41"/>
<reference evidence="1" key="1">
    <citation type="submission" date="2020-09" db="EMBL/GenBank/DDBJ databases">
        <title>Genome sequence of Vibrio parahaemolyticus isolates.</title>
        <authorList>
            <person name="Hammerl J.A."/>
            <person name="Strauch E."/>
        </authorList>
    </citation>
    <scope>NUCLEOTIDE SEQUENCE</scope>
    <source>
        <strain evidence="1">17-VB00146</strain>
    </source>
</reference>
<proteinExistence type="predicted"/>
<dbReference type="RefSeq" id="WP_228085580.1">
    <property type="nucleotide sequence ID" value="NZ_JACVHL010000002.1"/>
</dbReference>
<comment type="caution">
    <text evidence="1">The sequence shown here is derived from an EMBL/GenBank/DDBJ whole genome shotgun (WGS) entry which is preliminary data.</text>
</comment>
<protein>
    <submittedName>
        <fullName evidence="1">Uncharacterized protein</fullName>
    </submittedName>
</protein>
<sequence length="143" mass="16784">MINRQPLRLYRSARVIKAEEADSPDGIYCLAVDNPAIFSFEALNCTPDEFADWYLIRSGEFNPEYAEHRVSEKGEHEIWLWVREHGLSAGDELLITSDQVFTSLLNKKIEQHDMELSRLARERMETVFRHCDTATDYWEVPYQ</sequence>
<evidence type="ECO:0000313" key="2">
    <source>
        <dbReference type="Proteomes" id="UP000726777"/>
    </source>
</evidence>
<evidence type="ECO:0000313" key="1">
    <source>
        <dbReference type="EMBL" id="MCC3803906.1"/>
    </source>
</evidence>
<dbReference type="EMBL" id="JACVHL010000002">
    <property type="protein sequence ID" value="MCC3803906.1"/>
    <property type="molecule type" value="Genomic_DNA"/>
</dbReference>
<dbReference type="Proteomes" id="UP000726777">
    <property type="component" value="Unassembled WGS sequence"/>
</dbReference>
<organism evidence="1 2">
    <name type="scientific">Vibrio parahaemolyticus</name>
    <dbReference type="NCBI Taxonomy" id="670"/>
    <lineage>
        <taxon>Bacteria</taxon>
        <taxon>Pseudomonadati</taxon>
        <taxon>Pseudomonadota</taxon>
        <taxon>Gammaproteobacteria</taxon>
        <taxon>Vibrionales</taxon>
        <taxon>Vibrionaceae</taxon>
        <taxon>Vibrio</taxon>
    </lineage>
</organism>
<accession>A0A9Q3YG41</accession>
<name>A0A9Q3YG41_VIBPH</name>
<gene>
    <name evidence="1" type="ORF">IB292_02535</name>
</gene>